<sequence length="149" mass="17241">MNSLKAIQEGFIKETVRCPDYVLWCACRNIDRQMPDDFSADAALIIRKPEVFASRFATELRNSCSGVKIKIGPVTYYDPCSFVHRNEKPAHLTHFQFAYQREWRLCAFPMTNQMPVAAFNIDLGSLSDIAEMVSLPVPSFWNRFRTRRI</sequence>
<organism evidence="1 2">
    <name type="scientific">Agrobacterium rubi</name>
    <dbReference type="NCBI Taxonomy" id="28099"/>
    <lineage>
        <taxon>Bacteria</taxon>
        <taxon>Pseudomonadati</taxon>
        <taxon>Pseudomonadota</taxon>
        <taxon>Alphaproteobacteria</taxon>
        <taxon>Hyphomicrobiales</taxon>
        <taxon>Rhizobiaceae</taxon>
        <taxon>Rhizobium/Agrobacterium group</taxon>
        <taxon>Agrobacterium</taxon>
    </lineage>
</organism>
<reference evidence="1 2" key="1">
    <citation type="journal article" date="2020" name="Science">
        <title>Unexpected conservation and global transmission of agrobacterial virulence plasmids.</title>
        <authorList>
            <person name="Weisberg A.J."/>
            <person name="Davis E.W. 2nd"/>
            <person name="Tabima J."/>
            <person name="Belcher M.S."/>
            <person name="Miller M."/>
            <person name="Kuo C.H."/>
            <person name="Loper J.E."/>
            <person name="Grunwald N.J."/>
            <person name="Putnam M.L."/>
            <person name="Chang J.H."/>
        </authorList>
    </citation>
    <scope>NUCLEOTIDE SEQUENCE [LARGE SCALE GENOMIC DNA]</scope>
    <source>
        <strain evidence="1 2">A19/93</strain>
    </source>
</reference>
<evidence type="ECO:0000313" key="2">
    <source>
        <dbReference type="Proteomes" id="UP000822331"/>
    </source>
</evidence>
<evidence type="ECO:0000313" key="1">
    <source>
        <dbReference type="EMBL" id="NTF36787.1"/>
    </source>
</evidence>
<comment type="caution">
    <text evidence="1">The sequence shown here is derived from an EMBL/GenBank/DDBJ whole genome shotgun (WGS) entry which is preliminary data.</text>
</comment>
<name>A0ABX2J252_9HYPH</name>
<gene>
    <name evidence="1" type="ORF">G6L72_08705</name>
</gene>
<proteinExistence type="predicted"/>
<protein>
    <submittedName>
        <fullName evidence="1">Uncharacterized protein</fullName>
    </submittedName>
</protein>
<dbReference type="EMBL" id="JAAMCP010000005">
    <property type="protein sequence ID" value="NTF36787.1"/>
    <property type="molecule type" value="Genomic_DNA"/>
</dbReference>
<accession>A0ABX2J252</accession>
<dbReference type="Proteomes" id="UP000822331">
    <property type="component" value="Unassembled WGS sequence"/>
</dbReference>
<keyword evidence="2" id="KW-1185">Reference proteome</keyword>